<dbReference type="PANTHER" id="PTHR43767:SF1">
    <property type="entry name" value="NONRIBOSOMAL PEPTIDE SYNTHASE PES1 (EUROFUNG)-RELATED"/>
    <property type="match status" value="1"/>
</dbReference>
<dbReference type="InterPro" id="IPR045851">
    <property type="entry name" value="AMP-bd_C_sf"/>
</dbReference>
<dbReference type="FunFam" id="3.30.300.30:FF:000008">
    <property type="entry name" value="2,3-dihydroxybenzoate-AMP ligase"/>
    <property type="match status" value="1"/>
</dbReference>
<gene>
    <name evidence="5" type="ORF">DENIS_3525</name>
</gene>
<accession>A0A401G045</accession>
<comment type="caution">
    <text evidence="5">The sequence shown here is derived from an EMBL/GenBank/DDBJ whole genome shotgun (WGS) entry which is preliminary data.</text>
</comment>
<dbReference type="AlphaFoldDB" id="A0A401G045"/>
<dbReference type="Gene3D" id="3.40.50.12780">
    <property type="entry name" value="N-terminal domain of ligase-like"/>
    <property type="match status" value="1"/>
</dbReference>
<proteinExistence type="inferred from homology"/>
<dbReference type="SUPFAM" id="SSF56801">
    <property type="entry name" value="Acetyl-CoA synthetase-like"/>
    <property type="match status" value="1"/>
</dbReference>
<protein>
    <submittedName>
        <fullName evidence="5">Acyl-CoA synthetase</fullName>
    </submittedName>
</protein>
<evidence type="ECO:0000259" key="3">
    <source>
        <dbReference type="Pfam" id="PF00501"/>
    </source>
</evidence>
<dbReference type="OrthoDB" id="5483897at2"/>
<dbReference type="Pfam" id="PF00501">
    <property type="entry name" value="AMP-binding"/>
    <property type="match status" value="1"/>
</dbReference>
<name>A0A401G045_9BACT</name>
<dbReference type="InterPro" id="IPR020845">
    <property type="entry name" value="AMP-binding_CS"/>
</dbReference>
<evidence type="ECO:0000313" key="6">
    <source>
        <dbReference type="Proteomes" id="UP000288096"/>
    </source>
</evidence>
<evidence type="ECO:0000313" key="5">
    <source>
        <dbReference type="EMBL" id="GBC62553.1"/>
    </source>
</evidence>
<reference evidence="6" key="1">
    <citation type="submission" date="2017-11" db="EMBL/GenBank/DDBJ databases">
        <authorList>
            <person name="Watanabe M."/>
            <person name="Kojima H."/>
        </authorList>
    </citation>
    <scope>NUCLEOTIDE SEQUENCE [LARGE SCALE GENOMIC DNA]</scope>
    <source>
        <strain evidence="6">Tokyo 01</strain>
    </source>
</reference>
<dbReference type="PANTHER" id="PTHR43767">
    <property type="entry name" value="LONG-CHAIN-FATTY-ACID--COA LIGASE"/>
    <property type="match status" value="1"/>
</dbReference>
<organism evidence="5 6">
    <name type="scientific">Desulfonema ishimotonii</name>
    <dbReference type="NCBI Taxonomy" id="45657"/>
    <lineage>
        <taxon>Bacteria</taxon>
        <taxon>Pseudomonadati</taxon>
        <taxon>Thermodesulfobacteriota</taxon>
        <taxon>Desulfobacteria</taxon>
        <taxon>Desulfobacterales</taxon>
        <taxon>Desulfococcaceae</taxon>
        <taxon>Desulfonema</taxon>
    </lineage>
</organism>
<evidence type="ECO:0000259" key="4">
    <source>
        <dbReference type="Pfam" id="PF13193"/>
    </source>
</evidence>
<reference evidence="6" key="2">
    <citation type="submission" date="2019-01" db="EMBL/GenBank/DDBJ databases">
        <title>Genome sequence of Desulfonema ishimotonii strain Tokyo 01.</title>
        <authorList>
            <person name="Fukui M."/>
        </authorList>
    </citation>
    <scope>NUCLEOTIDE SEQUENCE [LARGE SCALE GENOMIC DNA]</scope>
    <source>
        <strain evidence="6">Tokyo 01</strain>
    </source>
</reference>
<evidence type="ECO:0000256" key="1">
    <source>
        <dbReference type="ARBA" id="ARBA00006432"/>
    </source>
</evidence>
<dbReference type="Proteomes" id="UP000288096">
    <property type="component" value="Unassembled WGS sequence"/>
</dbReference>
<dbReference type="InterPro" id="IPR042099">
    <property type="entry name" value="ANL_N_sf"/>
</dbReference>
<keyword evidence="2" id="KW-0436">Ligase</keyword>
<dbReference type="NCBIfam" id="NF006182">
    <property type="entry name" value="PRK08316.1"/>
    <property type="match status" value="1"/>
</dbReference>
<dbReference type="PROSITE" id="PS00455">
    <property type="entry name" value="AMP_BINDING"/>
    <property type="match status" value="1"/>
</dbReference>
<evidence type="ECO:0000256" key="2">
    <source>
        <dbReference type="ARBA" id="ARBA00022598"/>
    </source>
</evidence>
<dbReference type="InterPro" id="IPR000873">
    <property type="entry name" value="AMP-dep_synth/lig_dom"/>
</dbReference>
<dbReference type="Gene3D" id="3.30.300.30">
    <property type="match status" value="1"/>
</dbReference>
<dbReference type="CDD" id="cd17631">
    <property type="entry name" value="FACL_FadD13-like"/>
    <property type="match status" value="1"/>
</dbReference>
<sequence length="551" mass="62216">MIQTPSLSAEDKSRYSILNEENLDFLMNRYNRVNRWVIADMIRRSAYHHPDKTAVIFGEKSMTYKELEAESNRVANALLDLGVKKYDRVAILAHNTLQHVLTWLGCCKIGAVYLAVNYLLKGQDIAYCINHSESQVFIVEDALYDLVTDVLDDMKTVHTLIWSDDMAGQAPPDDRFRNFETWYSAYPADEPGAILRIEDPCQMTYTSGTESLPKGVIISHQALMAQYMGAIIDGKYDSDDISVNALPIYHCAQRDVFMNPIFWVGGTNILMTPDIGEILKTIAEHRATMFFAPPTVWIGMLRHPDFDKYDLSCLKKCYYGASIMPVEVLKEMLERLPGVGVYNYYGQTELAPYHTILKAEDAMSKLGSAGMAGLNMETRLEDDLGDPVEVPGIPGEICGKGPHALIMYFKDPEKTEAVMKGGWFHSGDIGILDEDRYISVVDRKKDMIKTGGENVSTREVEEVIYQDHRVEEVAVIGVDHAKWVEAVTAVIVPRQGETIAEEEIMALCREHLAPFKMPKKVIFRDALPKTPTGKILKRDMRSMYKDILSQE</sequence>
<dbReference type="InterPro" id="IPR025110">
    <property type="entry name" value="AMP-bd_C"/>
</dbReference>
<feature type="domain" description="AMP-dependent synthetase/ligase" evidence="3">
    <location>
        <begin position="43"/>
        <end position="408"/>
    </location>
</feature>
<feature type="domain" description="AMP-binding enzyme C-terminal" evidence="4">
    <location>
        <begin position="459"/>
        <end position="534"/>
    </location>
</feature>
<dbReference type="RefSeq" id="WP_124329718.1">
    <property type="nucleotide sequence ID" value="NZ_BEXT01000001.1"/>
</dbReference>
<dbReference type="InterPro" id="IPR050237">
    <property type="entry name" value="ATP-dep_AMP-bd_enzyme"/>
</dbReference>
<dbReference type="Pfam" id="PF13193">
    <property type="entry name" value="AMP-binding_C"/>
    <property type="match status" value="1"/>
</dbReference>
<comment type="similarity">
    <text evidence="1">Belongs to the ATP-dependent AMP-binding enzyme family.</text>
</comment>
<dbReference type="GO" id="GO:0016878">
    <property type="term" value="F:acid-thiol ligase activity"/>
    <property type="evidence" value="ECO:0007669"/>
    <property type="project" value="UniProtKB-ARBA"/>
</dbReference>
<keyword evidence="6" id="KW-1185">Reference proteome</keyword>
<dbReference type="EMBL" id="BEXT01000001">
    <property type="protein sequence ID" value="GBC62553.1"/>
    <property type="molecule type" value="Genomic_DNA"/>
</dbReference>